<dbReference type="GO" id="GO:0030170">
    <property type="term" value="F:pyridoxal phosphate binding"/>
    <property type="evidence" value="ECO:0007669"/>
    <property type="project" value="InterPro"/>
</dbReference>
<keyword evidence="7" id="KW-1185">Reference proteome</keyword>
<keyword evidence="1" id="KW-0001">2Fe-2S</keyword>
<dbReference type="CDD" id="cd06185">
    <property type="entry name" value="PDR_like"/>
    <property type="match status" value="1"/>
</dbReference>
<evidence type="ECO:0000256" key="1">
    <source>
        <dbReference type="ARBA" id="ARBA00022714"/>
    </source>
</evidence>
<dbReference type="Pfam" id="PF03475">
    <property type="entry name" value="YiiM_3-alpha"/>
    <property type="match status" value="1"/>
</dbReference>
<dbReference type="InterPro" id="IPR017938">
    <property type="entry name" value="Riboflavin_synthase-like_b-brl"/>
</dbReference>
<reference evidence="6" key="1">
    <citation type="submission" date="2021-03" db="EMBL/GenBank/DDBJ databases">
        <title>Revisited historic fungal species revealed as producer of novel bioactive compounds through whole genome sequencing and comparative genomics.</title>
        <authorList>
            <person name="Vignolle G.A."/>
            <person name="Hochenegger N."/>
            <person name="Mach R.L."/>
            <person name="Mach-Aigner A.R."/>
            <person name="Javad Rahimi M."/>
            <person name="Salim K.A."/>
            <person name="Chan C.M."/>
            <person name="Lim L.B.L."/>
            <person name="Cai F."/>
            <person name="Druzhinina I.S."/>
            <person name="U'Ren J.M."/>
            <person name="Derntl C."/>
        </authorList>
    </citation>
    <scope>NUCLEOTIDE SEQUENCE</scope>
    <source>
        <strain evidence="6">TUCIM 5799</strain>
    </source>
</reference>
<sequence>MAPGADIDLDAPFKEDIILEVRRSRMKMMPGLTIQSGIDKTIYCSSHYPQWQAEYPEAASRFKPGGFGENLVTASMNERNVCVGDIISAGDPDSGLLLQVSLPRQPCFKLNHRFHLKNFAPKTYAASRTGWYYRVLRPGPLEAGMSIALVERKHPKWTIERLQEYLHRNQTDDAMNEELSQIEELGQEARGAFVKRVAKAKAAANKKQQQSSESWADYKLVEKTRQTARITSFVLERVAPDPDAPSYLLGAHARLRLPGGLVRSYSIVSGTPNRFELGVALEDSSRGGSAYLHGTAAVGDVLPVAASITSAIAPAGKASAHVFIAGGVGITAFMALLDMYRKIHWDSVVHYAVRSKDDVPFAERLAALTGPAPAAADKSKGTAATEDEEEASSVKIVYYDKAQGQRLDIAQVMSSLPWNSQVYVCGPPGMMAEAQRAAGSAGLGEDEVHYEAFAADTGGDPFEVVVANRGGQQTPAPVLQVGGEETLLEALRRHFGADDSAIASSCEVGNCGTCKVVLKSGRVDHRGTALMENEKKDGMLSCWGLTSLMFSFDQTSPEYGCADKAGPRDTVDQARGAVYVATMDGVRAEALRRRGGGRQVRFVHTWKRLTVGW</sequence>
<dbReference type="PROSITE" id="PS00197">
    <property type="entry name" value="2FE2S_FER_1"/>
    <property type="match status" value="1"/>
</dbReference>
<dbReference type="Pfam" id="PF03473">
    <property type="entry name" value="MOSC"/>
    <property type="match status" value="1"/>
</dbReference>
<dbReference type="Pfam" id="PF00111">
    <property type="entry name" value="Fer2"/>
    <property type="match status" value="1"/>
</dbReference>
<dbReference type="SUPFAM" id="SSF50800">
    <property type="entry name" value="PK beta-barrel domain-like"/>
    <property type="match status" value="1"/>
</dbReference>
<dbReference type="InterPro" id="IPR006058">
    <property type="entry name" value="2Fe2S_fd_BS"/>
</dbReference>
<dbReference type="InterPro" id="IPR005302">
    <property type="entry name" value="MoCF_Sase_C"/>
</dbReference>
<proteinExistence type="predicted"/>
<evidence type="ECO:0000259" key="3">
    <source>
        <dbReference type="PROSITE" id="PS51085"/>
    </source>
</evidence>
<dbReference type="Gene3D" id="2.40.30.10">
    <property type="entry name" value="Translation factors"/>
    <property type="match status" value="1"/>
</dbReference>
<dbReference type="GO" id="GO:0030151">
    <property type="term" value="F:molybdenum ion binding"/>
    <property type="evidence" value="ECO:0007669"/>
    <property type="project" value="InterPro"/>
</dbReference>
<dbReference type="InterPro" id="IPR005163">
    <property type="entry name" value="Tri_helical_YiiM-like"/>
</dbReference>
<dbReference type="SUPFAM" id="SSF54292">
    <property type="entry name" value="2Fe-2S ferredoxin-like"/>
    <property type="match status" value="1"/>
</dbReference>
<organism evidence="6 7">
    <name type="scientific">Neoarthrinium moseri</name>
    <dbReference type="NCBI Taxonomy" id="1658444"/>
    <lineage>
        <taxon>Eukaryota</taxon>
        <taxon>Fungi</taxon>
        <taxon>Dikarya</taxon>
        <taxon>Ascomycota</taxon>
        <taxon>Pezizomycotina</taxon>
        <taxon>Sordariomycetes</taxon>
        <taxon>Xylariomycetidae</taxon>
        <taxon>Amphisphaeriales</taxon>
        <taxon>Apiosporaceae</taxon>
        <taxon>Neoarthrinium</taxon>
    </lineage>
</organism>
<feature type="domain" description="2Fe-2S ferredoxin-type" evidence="3">
    <location>
        <begin position="462"/>
        <end position="560"/>
    </location>
</feature>
<dbReference type="Pfam" id="PF00175">
    <property type="entry name" value="NAD_binding_1"/>
    <property type="match status" value="1"/>
</dbReference>
<evidence type="ECO:0000259" key="4">
    <source>
        <dbReference type="PROSITE" id="PS51340"/>
    </source>
</evidence>
<dbReference type="InterPro" id="IPR011037">
    <property type="entry name" value="Pyrv_Knase-like_insert_dom_sf"/>
</dbReference>
<dbReference type="Gene3D" id="3.40.50.80">
    <property type="entry name" value="Nucleotide-binding domain of ferredoxin-NADP reductase (FNR) module"/>
    <property type="match status" value="1"/>
</dbReference>
<dbReference type="InterPro" id="IPR001041">
    <property type="entry name" value="2Fe-2S_ferredoxin-type"/>
</dbReference>
<dbReference type="GO" id="GO:0016491">
    <property type="term" value="F:oxidoreductase activity"/>
    <property type="evidence" value="ECO:0007669"/>
    <property type="project" value="InterPro"/>
</dbReference>
<dbReference type="PROSITE" id="PS51085">
    <property type="entry name" value="2FE2S_FER_2"/>
    <property type="match status" value="1"/>
</dbReference>
<dbReference type="PANTHER" id="PTHR30212">
    <property type="entry name" value="PROTEIN YIIM"/>
    <property type="match status" value="1"/>
</dbReference>
<dbReference type="SUPFAM" id="SSF63380">
    <property type="entry name" value="Riboflavin synthase domain-like"/>
    <property type="match status" value="1"/>
</dbReference>
<name>A0A9P9WR26_9PEZI</name>
<feature type="domain" description="MOSC" evidence="4">
    <location>
        <begin position="19"/>
        <end position="150"/>
    </location>
</feature>
<keyword evidence="1" id="KW-0479">Metal-binding</keyword>
<evidence type="ECO:0000313" key="7">
    <source>
        <dbReference type="Proteomes" id="UP000829685"/>
    </source>
</evidence>
<dbReference type="Proteomes" id="UP000829685">
    <property type="component" value="Unassembled WGS sequence"/>
</dbReference>
<evidence type="ECO:0000259" key="5">
    <source>
        <dbReference type="PROSITE" id="PS51384"/>
    </source>
</evidence>
<gene>
    <name evidence="6" type="ORF">JX265_004467</name>
</gene>
<dbReference type="EMBL" id="JAFIMR010000008">
    <property type="protein sequence ID" value="KAI1875409.1"/>
    <property type="molecule type" value="Genomic_DNA"/>
</dbReference>
<dbReference type="AlphaFoldDB" id="A0A9P9WR26"/>
<feature type="domain" description="FAD-binding FR-type" evidence="5">
    <location>
        <begin position="213"/>
        <end position="321"/>
    </location>
</feature>
<dbReference type="Gene3D" id="2.40.33.20">
    <property type="entry name" value="PK beta-barrel domain-like"/>
    <property type="match status" value="1"/>
</dbReference>
<dbReference type="PROSITE" id="PS51384">
    <property type="entry name" value="FAD_FR"/>
    <property type="match status" value="1"/>
</dbReference>
<dbReference type="SUPFAM" id="SSF52343">
    <property type="entry name" value="Ferredoxin reductase-like, C-terminal NADP-linked domain"/>
    <property type="match status" value="1"/>
</dbReference>
<dbReference type="PRINTS" id="PR00409">
    <property type="entry name" value="PHDIOXRDTASE"/>
</dbReference>
<dbReference type="InterPro" id="IPR036010">
    <property type="entry name" value="2Fe-2S_ferredoxin-like_sf"/>
</dbReference>
<accession>A0A9P9WR26</accession>
<dbReference type="InterPro" id="IPR012675">
    <property type="entry name" value="Beta-grasp_dom_sf"/>
</dbReference>
<dbReference type="CDD" id="cd00207">
    <property type="entry name" value="fer2"/>
    <property type="match status" value="1"/>
</dbReference>
<evidence type="ECO:0000256" key="2">
    <source>
        <dbReference type="ARBA" id="ARBA00023014"/>
    </source>
</evidence>
<dbReference type="GO" id="GO:0051537">
    <property type="term" value="F:2 iron, 2 sulfur cluster binding"/>
    <property type="evidence" value="ECO:0007669"/>
    <property type="project" value="UniProtKB-KW"/>
</dbReference>
<comment type="caution">
    <text evidence="6">The sequence shown here is derived from an EMBL/GenBank/DDBJ whole genome shotgun (WGS) entry which is preliminary data.</text>
</comment>
<dbReference type="InterPro" id="IPR039261">
    <property type="entry name" value="FNR_nucleotide-bd"/>
</dbReference>
<keyword evidence="1" id="KW-0408">Iron</keyword>
<dbReference type="PANTHER" id="PTHR30212:SF2">
    <property type="entry name" value="PROTEIN YIIM"/>
    <property type="match status" value="1"/>
</dbReference>
<protein>
    <submittedName>
        <fullName evidence="6">Uncharacterized protein</fullName>
    </submittedName>
</protein>
<dbReference type="Gene3D" id="3.10.20.30">
    <property type="match status" value="1"/>
</dbReference>
<keyword evidence="2" id="KW-0411">Iron-sulfur</keyword>
<dbReference type="InterPro" id="IPR001433">
    <property type="entry name" value="OxRdtase_FAD/NAD-bd"/>
</dbReference>
<dbReference type="InterPro" id="IPR052353">
    <property type="entry name" value="Benzoxazolinone_Detox_Enz"/>
</dbReference>
<evidence type="ECO:0000313" key="6">
    <source>
        <dbReference type="EMBL" id="KAI1875409.1"/>
    </source>
</evidence>
<dbReference type="InterPro" id="IPR017927">
    <property type="entry name" value="FAD-bd_FR_type"/>
</dbReference>
<dbReference type="PROSITE" id="PS51340">
    <property type="entry name" value="MOSC"/>
    <property type="match status" value="1"/>
</dbReference>